<feature type="domain" description="Succinylglutamate desuccinylase/Aspartoacylase catalytic" evidence="5">
    <location>
        <begin position="44"/>
        <end position="236"/>
    </location>
</feature>
<dbReference type="Proteomes" id="UP001058271">
    <property type="component" value="Chromosome"/>
</dbReference>
<evidence type="ECO:0000259" key="5">
    <source>
        <dbReference type="Pfam" id="PF24827"/>
    </source>
</evidence>
<reference evidence="6" key="1">
    <citation type="submission" date="2021-04" db="EMBL/GenBank/DDBJ databases">
        <title>Biosynthetic gene clusters of Dactylosporangioum roseum.</title>
        <authorList>
            <person name="Hartkoorn R.C."/>
            <person name="Beaudoing E."/>
            <person name="Hot D."/>
            <person name="Moureu S."/>
        </authorList>
    </citation>
    <scope>NUCLEOTIDE SEQUENCE</scope>
    <source>
        <strain evidence="6">NRRL B-16295</strain>
    </source>
</reference>
<dbReference type="Pfam" id="PF24827">
    <property type="entry name" value="AstE_AspA_cat"/>
    <property type="match status" value="1"/>
</dbReference>
<evidence type="ECO:0000256" key="3">
    <source>
        <dbReference type="ARBA" id="ARBA00022801"/>
    </source>
</evidence>
<evidence type="ECO:0000313" key="6">
    <source>
        <dbReference type="EMBL" id="UWZ39228.1"/>
    </source>
</evidence>
<comment type="cofactor">
    <cofactor evidence="1">
        <name>Zn(2+)</name>
        <dbReference type="ChEBI" id="CHEBI:29105"/>
    </cofactor>
</comment>
<dbReference type="PIRSF" id="PIRSF039012">
    <property type="entry name" value="ASP"/>
    <property type="match status" value="1"/>
</dbReference>
<dbReference type="SUPFAM" id="SSF53187">
    <property type="entry name" value="Zn-dependent exopeptidases"/>
    <property type="match status" value="1"/>
</dbReference>
<accession>A0ABY5ZEZ9</accession>
<keyword evidence="3" id="KW-0378">Hydrolase</keyword>
<protein>
    <submittedName>
        <fullName evidence="6">Succinylglutamate desuccinylase/aspartoacylase family protein</fullName>
    </submittedName>
</protein>
<evidence type="ECO:0000256" key="2">
    <source>
        <dbReference type="ARBA" id="ARBA00022723"/>
    </source>
</evidence>
<keyword evidence="7" id="KW-1185">Reference proteome</keyword>
<evidence type="ECO:0000313" key="7">
    <source>
        <dbReference type="Proteomes" id="UP001058271"/>
    </source>
</evidence>
<dbReference type="InterPro" id="IPR043795">
    <property type="entry name" value="N-alpha-Ac-DABA-like"/>
</dbReference>
<gene>
    <name evidence="6" type="ORF">Drose_13915</name>
</gene>
<proteinExistence type="predicted"/>
<dbReference type="PANTHER" id="PTHR37326:SF1">
    <property type="entry name" value="BLL3975 PROTEIN"/>
    <property type="match status" value="1"/>
</dbReference>
<dbReference type="PANTHER" id="PTHR37326">
    <property type="entry name" value="BLL3975 PROTEIN"/>
    <property type="match status" value="1"/>
</dbReference>
<name>A0ABY5ZEZ9_9ACTN</name>
<dbReference type="Gene3D" id="3.40.630.10">
    <property type="entry name" value="Zn peptidases"/>
    <property type="match status" value="1"/>
</dbReference>
<evidence type="ECO:0000256" key="4">
    <source>
        <dbReference type="ARBA" id="ARBA00022833"/>
    </source>
</evidence>
<dbReference type="RefSeq" id="WP_260728629.1">
    <property type="nucleotide sequence ID" value="NZ_BAAABS010000015.1"/>
</dbReference>
<dbReference type="EMBL" id="CP073721">
    <property type="protein sequence ID" value="UWZ39228.1"/>
    <property type="molecule type" value="Genomic_DNA"/>
</dbReference>
<dbReference type="InterPro" id="IPR055438">
    <property type="entry name" value="AstE_AspA_cat"/>
</dbReference>
<keyword evidence="2" id="KW-0479">Metal-binding</keyword>
<evidence type="ECO:0000256" key="1">
    <source>
        <dbReference type="ARBA" id="ARBA00001947"/>
    </source>
</evidence>
<keyword evidence="4" id="KW-0862">Zinc</keyword>
<sequence>MQFEEKDWFEGTPGTKESFAIRLGEMPNGLPYLLPVMVLNGATDGPTFFVNAAMHGDEILGTEAVRQAWKLIETDQLRGRAVMIPMANLAGVGTRTRRNIIEMYPGPHDMNRVFPGNPKGIMTERIAATIIERFVKPAEYTFDIHCASVGGEWLPYVTVPTPSSEGLNAEQVRAANEMSRAWGTPLVIEGHVIPGSLVGEAFKLGKVAGMVEFGVANFSSREERVWGRTGVMNLLKGVGMLEGEPVIDREQITITTQTRILTDRGGFLHRRVETGAQVKEGESIAVLMSLDGEEIDEFKAPHAGVVCRMNTMGVVGTGDIIAYVGSGD</sequence>
<dbReference type="InterPro" id="IPR053138">
    <property type="entry name" value="N-alpha-Ac-DABA_deacetylase"/>
</dbReference>
<organism evidence="6 7">
    <name type="scientific">Dactylosporangium roseum</name>
    <dbReference type="NCBI Taxonomy" id="47989"/>
    <lineage>
        <taxon>Bacteria</taxon>
        <taxon>Bacillati</taxon>
        <taxon>Actinomycetota</taxon>
        <taxon>Actinomycetes</taxon>
        <taxon>Micromonosporales</taxon>
        <taxon>Micromonosporaceae</taxon>
        <taxon>Dactylosporangium</taxon>
    </lineage>
</organism>